<sequence>MNVPLICDYGSGFSKVGFAGTEAPLAVFPTILGKLRHEKLLVGMQEEDWFIGNEVPKIRGKLNLLYPISRGAITNWEDIEKILFETFGVPALYLANQGVLSLYASGHTAADRECVRDLKEKNCFVALDFEKEKAEANSPSYPQKCQLPDGQEIDLGKERFFCPEALFQPDLIERNDLGIHIKAFKCIGSCNPALWKILFGHIILSG</sequence>
<dbReference type="InterPro" id="IPR043129">
    <property type="entry name" value="ATPase_NBD"/>
</dbReference>
<dbReference type="InterPro" id="IPR004000">
    <property type="entry name" value="Actin"/>
</dbReference>
<gene>
    <name evidence="3" type="ORF">Celaphus_00013140</name>
</gene>
<comment type="similarity">
    <text evidence="1 2">Belongs to the actin family.</text>
</comment>
<dbReference type="SMART" id="SM00268">
    <property type="entry name" value="ACTIN"/>
    <property type="match status" value="1"/>
</dbReference>
<reference evidence="3 4" key="1">
    <citation type="journal article" date="2018" name="Mol. Genet. Genomics">
        <title>The red deer Cervus elaphus genome CerEla1.0: sequencing, annotating, genes, and chromosomes.</title>
        <authorList>
            <person name="Bana N.A."/>
            <person name="Nyiri A."/>
            <person name="Nagy J."/>
            <person name="Frank K."/>
            <person name="Nagy T."/>
            <person name="Steger V."/>
            <person name="Schiller M."/>
            <person name="Lakatos P."/>
            <person name="Sugar L."/>
            <person name="Horn P."/>
            <person name="Barta E."/>
            <person name="Orosz L."/>
        </authorList>
    </citation>
    <scope>NUCLEOTIDE SEQUENCE [LARGE SCALE GENOMIC DNA]</scope>
    <source>
        <strain evidence="3">Hungarian</strain>
    </source>
</reference>
<dbReference type="EMBL" id="MKHE01000002">
    <property type="protein sequence ID" value="OWK17588.1"/>
    <property type="molecule type" value="Genomic_DNA"/>
</dbReference>
<evidence type="ECO:0000313" key="3">
    <source>
        <dbReference type="EMBL" id="OWK17588.1"/>
    </source>
</evidence>
<dbReference type="PRINTS" id="PR00190">
    <property type="entry name" value="ACTIN"/>
</dbReference>
<dbReference type="SUPFAM" id="SSF53067">
    <property type="entry name" value="Actin-like ATPase domain"/>
    <property type="match status" value="2"/>
</dbReference>
<dbReference type="Pfam" id="PF00022">
    <property type="entry name" value="Actin"/>
    <property type="match status" value="2"/>
</dbReference>
<proteinExistence type="inferred from homology"/>
<dbReference type="Gene3D" id="3.30.420.40">
    <property type="match status" value="4"/>
</dbReference>
<organism evidence="3 4">
    <name type="scientific">Cervus elaphus hippelaphus</name>
    <name type="common">European red deer</name>
    <dbReference type="NCBI Taxonomy" id="46360"/>
    <lineage>
        <taxon>Eukaryota</taxon>
        <taxon>Metazoa</taxon>
        <taxon>Chordata</taxon>
        <taxon>Craniata</taxon>
        <taxon>Vertebrata</taxon>
        <taxon>Euteleostomi</taxon>
        <taxon>Mammalia</taxon>
        <taxon>Eutheria</taxon>
        <taxon>Laurasiatheria</taxon>
        <taxon>Artiodactyla</taxon>
        <taxon>Ruminantia</taxon>
        <taxon>Pecora</taxon>
        <taxon>Cervidae</taxon>
        <taxon>Cervinae</taxon>
        <taxon>Cervus</taxon>
    </lineage>
</organism>
<evidence type="ECO:0000313" key="4">
    <source>
        <dbReference type="Proteomes" id="UP000242450"/>
    </source>
</evidence>
<dbReference type="AlphaFoldDB" id="A0A212DH66"/>
<accession>A0A212DH66</accession>
<protein>
    <submittedName>
        <fullName evidence="3">Uncharacterized protein</fullName>
    </submittedName>
</protein>
<dbReference type="OrthoDB" id="9664156at2759"/>
<feature type="non-terminal residue" evidence="3">
    <location>
        <position position="206"/>
    </location>
</feature>
<dbReference type="FunFam" id="3.30.420.40:FF:000050">
    <property type="entry name" value="Actin, alpha skeletal muscle"/>
    <property type="match status" value="1"/>
</dbReference>
<dbReference type="Proteomes" id="UP000242450">
    <property type="component" value="Chromosome 2"/>
</dbReference>
<evidence type="ECO:0000256" key="1">
    <source>
        <dbReference type="ARBA" id="ARBA00006752"/>
    </source>
</evidence>
<comment type="caution">
    <text evidence="3">The sequence shown here is derived from an EMBL/GenBank/DDBJ whole genome shotgun (WGS) entry which is preliminary data.</text>
</comment>
<dbReference type="Gene3D" id="3.90.640.10">
    <property type="entry name" value="Actin, Chain A, domain 4"/>
    <property type="match status" value="1"/>
</dbReference>
<evidence type="ECO:0000256" key="2">
    <source>
        <dbReference type="RuleBase" id="RU000487"/>
    </source>
</evidence>
<dbReference type="PANTHER" id="PTHR11937">
    <property type="entry name" value="ACTIN"/>
    <property type="match status" value="1"/>
</dbReference>
<name>A0A212DH66_CEREH</name>
<keyword evidence="4" id="KW-1185">Reference proteome</keyword>